<reference evidence="2 3" key="1">
    <citation type="submission" date="2020-11" db="EMBL/GenBank/DDBJ databases">
        <title>Draft genome sequencing of a Lachnospiraceae strain isolated from anoxic soil subjected to BSD treatment.</title>
        <authorList>
            <person name="Uek A."/>
            <person name="Tonouchi A."/>
        </authorList>
    </citation>
    <scope>NUCLEOTIDE SEQUENCE [LARGE SCALE GENOMIC DNA]</scope>
    <source>
        <strain evidence="2 3">TB5</strain>
    </source>
</reference>
<dbReference type="SUPFAM" id="SSF89550">
    <property type="entry name" value="PHP domain-like"/>
    <property type="match status" value="1"/>
</dbReference>
<dbReference type="InterPro" id="IPR050243">
    <property type="entry name" value="PHP_phosphatase"/>
</dbReference>
<dbReference type="InterPro" id="IPR004013">
    <property type="entry name" value="PHP_dom"/>
</dbReference>
<feature type="domain" description="Polymerase/histidinol phosphatase N-terminal" evidence="1">
    <location>
        <begin position="5"/>
        <end position="79"/>
    </location>
</feature>
<dbReference type="EMBL" id="AP024169">
    <property type="protein sequence ID" value="BCN30316.1"/>
    <property type="molecule type" value="Genomic_DNA"/>
</dbReference>
<sequence length="242" mass="27026">MNFVLDTHTHTIASGHAYSTINEMVESAKEKALELLCITEHAPTMPGTCHVFYFDNLRVVRRDMEGIELLLGSETNILDYNGTIDLTEDTLRGLDIVIASLHSPCITAGTKEENTNALIGAMKNPYVNIIGHPDDSRFPVDYERLVLAAKENHVLLELNNSSLNPKGFRANAKENDLIMLTLCKKYDVPITLGSDAHIADDVANFCYAKELLAQTEFPSELVMNTSTLKFKQFIQVKRNLIK</sequence>
<dbReference type="GO" id="GO:0042578">
    <property type="term" value="F:phosphoric ester hydrolase activity"/>
    <property type="evidence" value="ECO:0007669"/>
    <property type="project" value="TreeGrafter"/>
</dbReference>
<dbReference type="KEGG" id="ahb:bsdtb5_16110"/>
<dbReference type="SMART" id="SM00481">
    <property type="entry name" value="POLIIIAc"/>
    <property type="match status" value="1"/>
</dbReference>
<dbReference type="Pfam" id="PF02811">
    <property type="entry name" value="PHP"/>
    <property type="match status" value="1"/>
</dbReference>
<dbReference type="InterPro" id="IPR003141">
    <property type="entry name" value="Pol/His_phosphatase_N"/>
</dbReference>
<accession>A0A7R7EKM3</accession>
<organism evidence="2 3">
    <name type="scientific">Anaeromicropila herbilytica</name>
    <dbReference type="NCBI Taxonomy" id="2785025"/>
    <lineage>
        <taxon>Bacteria</taxon>
        <taxon>Bacillati</taxon>
        <taxon>Bacillota</taxon>
        <taxon>Clostridia</taxon>
        <taxon>Lachnospirales</taxon>
        <taxon>Lachnospiraceae</taxon>
        <taxon>Anaeromicropila</taxon>
    </lineage>
</organism>
<evidence type="ECO:0000259" key="1">
    <source>
        <dbReference type="SMART" id="SM00481"/>
    </source>
</evidence>
<dbReference type="NCBIfam" id="NF006702">
    <property type="entry name" value="PRK09248.1"/>
    <property type="match status" value="1"/>
</dbReference>
<gene>
    <name evidence="2" type="ORF">bsdtb5_16110</name>
</gene>
<dbReference type="GO" id="GO:0005829">
    <property type="term" value="C:cytosol"/>
    <property type="evidence" value="ECO:0007669"/>
    <property type="project" value="TreeGrafter"/>
</dbReference>
<dbReference type="InterPro" id="IPR016195">
    <property type="entry name" value="Pol/histidinol_Pase-like"/>
</dbReference>
<evidence type="ECO:0000313" key="3">
    <source>
        <dbReference type="Proteomes" id="UP000595897"/>
    </source>
</evidence>
<dbReference type="Gene3D" id="3.20.20.140">
    <property type="entry name" value="Metal-dependent hydrolases"/>
    <property type="match status" value="1"/>
</dbReference>
<dbReference type="GO" id="GO:0008270">
    <property type="term" value="F:zinc ion binding"/>
    <property type="evidence" value="ECO:0007669"/>
    <property type="project" value="TreeGrafter"/>
</dbReference>
<evidence type="ECO:0000313" key="2">
    <source>
        <dbReference type="EMBL" id="BCN30316.1"/>
    </source>
</evidence>
<proteinExistence type="predicted"/>
<dbReference type="PANTHER" id="PTHR36928:SF1">
    <property type="entry name" value="PHOSPHATASE YCDX-RELATED"/>
    <property type="match status" value="1"/>
</dbReference>
<name>A0A7R7EKM3_9FIRM</name>
<dbReference type="Proteomes" id="UP000595897">
    <property type="component" value="Chromosome"/>
</dbReference>
<dbReference type="PANTHER" id="PTHR36928">
    <property type="entry name" value="PHOSPHATASE YCDX-RELATED"/>
    <property type="match status" value="1"/>
</dbReference>
<protein>
    <submittedName>
        <fullName evidence="2">Phosphatase</fullName>
    </submittedName>
</protein>
<dbReference type="CDD" id="cd07437">
    <property type="entry name" value="PHP_HisPPase_Ycdx_like"/>
    <property type="match status" value="1"/>
</dbReference>
<keyword evidence="3" id="KW-1185">Reference proteome</keyword>
<dbReference type="RefSeq" id="WP_271715546.1">
    <property type="nucleotide sequence ID" value="NZ_AP024169.1"/>
</dbReference>
<dbReference type="AlphaFoldDB" id="A0A7R7EKM3"/>